<dbReference type="Pfam" id="PF03167">
    <property type="entry name" value="UDG"/>
    <property type="match status" value="1"/>
</dbReference>
<dbReference type="PANTHER" id="PTHR12159:SF9">
    <property type="entry name" value="G_T MISMATCH-SPECIFIC THYMINE DNA GLYCOSYLASE"/>
    <property type="match status" value="1"/>
</dbReference>
<dbReference type="SUPFAM" id="SSF52141">
    <property type="entry name" value="Uracil-DNA glycosylase-like"/>
    <property type="match status" value="1"/>
</dbReference>
<evidence type="ECO:0000313" key="6">
    <source>
        <dbReference type="Proteomes" id="UP000594961"/>
    </source>
</evidence>
<organism evidence="5 6">
    <name type="scientific">Trueperella pecoris</name>
    <dbReference type="NCBI Taxonomy" id="2733571"/>
    <lineage>
        <taxon>Bacteria</taxon>
        <taxon>Bacillati</taxon>
        <taxon>Actinomycetota</taxon>
        <taxon>Actinomycetes</taxon>
        <taxon>Actinomycetales</taxon>
        <taxon>Actinomycetaceae</taxon>
        <taxon>Trueperella</taxon>
    </lineage>
</organism>
<feature type="domain" description="Uracil-DNA glycosylase-like" evidence="4">
    <location>
        <begin position="28"/>
        <end position="191"/>
    </location>
</feature>
<dbReference type="GO" id="GO:0006285">
    <property type="term" value="P:base-excision repair, AP site formation"/>
    <property type="evidence" value="ECO:0007669"/>
    <property type="project" value="InterPro"/>
</dbReference>
<dbReference type="Gene3D" id="3.40.470.10">
    <property type="entry name" value="Uracil-DNA glycosylase-like domain"/>
    <property type="match status" value="1"/>
</dbReference>
<dbReference type="InterPro" id="IPR005122">
    <property type="entry name" value="Uracil-DNA_glycosylase-like"/>
</dbReference>
<protein>
    <submittedName>
        <fullName evidence="5">Mismatch-specific DNA-glycosylase</fullName>
    </submittedName>
</protein>
<evidence type="ECO:0000259" key="4">
    <source>
        <dbReference type="Pfam" id="PF03167"/>
    </source>
</evidence>
<keyword evidence="3" id="KW-0234">DNA repair</keyword>
<gene>
    <name evidence="5" type="ORF">INS90_00785</name>
</gene>
<dbReference type="EMBL" id="CP063212">
    <property type="protein sequence ID" value="QOR47884.1"/>
    <property type="molecule type" value="Genomic_DNA"/>
</dbReference>
<evidence type="ECO:0000256" key="1">
    <source>
        <dbReference type="ARBA" id="ARBA00022763"/>
    </source>
</evidence>
<name>A0A7M1R2E9_9ACTO</name>
<dbReference type="AlphaFoldDB" id="A0A7M1R2E9"/>
<accession>A0A7M1R2E9</accession>
<dbReference type="PANTHER" id="PTHR12159">
    <property type="entry name" value="G/T AND G/U MISMATCH-SPECIFIC DNA GLYCOSYLASE"/>
    <property type="match status" value="1"/>
</dbReference>
<dbReference type="Proteomes" id="UP000594961">
    <property type="component" value="Chromosome"/>
</dbReference>
<evidence type="ECO:0000256" key="3">
    <source>
        <dbReference type="ARBA" id="ARBA00023204"/>
    </source>
</evidence>
<keyword evidence="1" id="KW-0227">DNA damage</keyword>
<dbReference type="GO" id="GO:0008263">
    <property type="term" value="F:pyrimidine-specific mismatch base pair DNA N-glycosylase activity"/>
    <property type="evidence" value="ECO:0007669"/>
    <property type="project" value="TreeGrafter"/>
</dbReference>
<dbReference type="RefSeq" id="WP_197553604.1">
    <property type="nucleotide sequence ID" value="NZ_CP063212.1"/>
</dbReference>
<evidence type="ECO:0000313" key="5">
    <source>
        <dbReference type="EMBL" id="QOR47884.1"/>
    </source>
</evidence>
<evidence type="ECO:0000256" key="2">
    <source>
        <dbReference type="ARBA" id="ARBA00022801"/>
    </source>
</evidence>
<reference evidence="5 6" key="1">
    <citation type="submission" date="2020-10" db="EMBL/GenBank/DDBJ databases">
        <title>Trueperella pecoris sp. nov. isolated from bovine and porcine specimens.</title>
        <authorList>
            <person name="Schoenecker L."/>
            <person name="Schnydrig P."/>
            <person name="Brodard I."/>
            <person name="Thomann A."/>
            <person name="Hemphill A."/>
            <person name="Rodriguez-Campos S."/>
            <person name="Perreten V."/>
            <person name="Jores J."/>
            <person name="Kittl S."/>
        </authorList>
    </citation>
    <scope>NUCLEOTIDE SEQUENCE [LARGE SCALE GENOMIC DNA]</scope>
    <source>
        <strain evidence="5 6">19OD0592</strain>
    </source>
</reference>
<dbReference type="CDD" id="cd10028">
    <property type="entry name" value="UDG-F2_TDG_MUG"/>
    <property type="match status" value="1"/>
</dbReference>
<proteinExistence type="predicted"/>
<dbReference type="InterPro" id="IPR036895">
    <property type="entry name" value="Uracil-DNA_glycosylase-like_sf"/>
</dbReference>
<keyword evidence="2" id="KW-0378">Hydrolase</keyword>
<sequence>MRISPLGGRRPLRSELAQFEGAGADDVVCPDPWLIIVGINPGLWSAAVNAPFAAPSNRFWPSLYEAGLMPWRVEASAGLAPEDEAEMIARGMGLTNLVNRATARASQLSREELRSGGLRLVELATRTRPDVVAVIGITAYREAFGKPKAQLGRQYEDGQPLDIGGAELWVLPQPSGLNAHATMPVLVEWWKKVEGRRRRERAEGFPRKPK</sequence>
<dbReference type="GO" id="GO:0004844">
    <property type="term" value="F:uracil DNA N-glycosylase activity"/>
    <property type="evidence" value="ECO:0007669"/>
    <property type="project" value="TreeGrafter"/>
</dbReference>
<dbReference type="InterPro" id="IPR015637">
    <property type="entry name" value="MUG/TDG"/>
</dbReference>